<proteinExistence type="predicted"/>
<gene>
    <name evidence="1" type="ORF">CMV_020310</name>
</gene>
<protein>
    <submittedName>
        <fullName evidence="1">Uncharacterized protein</fullName>
    </submittedName>
</protein>
<evidence type="ECO:0000313" key="2">
    <source>
        <dbReference type="Proteomes" id="UP000737018"/>
    </source>
</evidence>
<dbReference type="OrthoDB" id="10563632at2759"/>
<name>A0A8J4VAH3_9ROSI</name>
<accession>A0A8J4VAH3</accession>
<dbReference type="AlphaFoldDB" id="A0A8J4VAH3"/>
<dbReference type="EMBL" id="JRKL02003740">
    <property type="protein sequence ID" value="KAF3954328.1"/>
    <property type="molecule type" value="Genomic_DNA"/>
</dbReference>
<organism evidence="1 2">
    <name type="scientific">Castanea mollissima</name>
    <name type="common">Chinese chestnut</name>
    <dbReference type="NCBI Taxonomy" id="60419"/>
    <lineage>
        <taxon>Eukaryota</taxon>
        <taxon>Viridiplantae</taxon>
        <taxon>Streptophyta</taxon>
        <taxon>Embryophyta</taxon>
        <taxon>Tracheophyta</taxon>
        <taxon>Spermatophyta</taxon>
        <taxon>Magnoliopsida</taxon>
        <taxon>eudicotyledons</taxon>
        <taxon>Gunneridae</taxon>
        <taxon>Pentapetalae</taxon>
        <taxon>rosids</taxon>
        <taxon>fabids</taxon>
        <taxon>Fagales</taxon>
        <taxon>Fagaceae</taxon>
        <taxon>Castanea</taxon>
    </lineage>
</organism>
<comment type="caution">
    <text evidence="1">The sequence shown here is derived from an EMBL/GenBank/DDBJ whole genome shotgun (WGS) entry which is preliminary data.</text>
</comment>
<keyword evidence="2" id="KW-1185">Reference proteome</keyword>
<sequence>MFQPPFLHCNSKLFRSLLCNNRLFRSGYSLFRDSQYDKGLTNDLVISVDSLLPVCTCCHVSKRRGFRRVFLLSLFEVMQQLAHYDQKGK</sequence>
<evidence type="ECO:0000313" key="1">
    <source>
        <dbReference type="EMBL" id="KAF3954328.1"/>
    </source>
</evidence>
<reference evidence="1" key="1">
    <citation type="submission" date="2020-03" db="EMBL/GenBank/DDBJ databases">
        <title>Castanea mollissima Vanexum genome sequencing.</title>
        <authorList>
            <person name="Staton M."/>
        </authorList>
    </citation>
    <scope>NUCLEOTIDE SEQUENCE</scope>
    <source>
        <tissue evidence="1">Leaf</tissue>
    </source>
</reference>
<dbReference type="Proteomes" id="UP000737018">
    <property type="component" value="Unassembled WGS sequence"/>
</dbReference>